<dbReference type="AlphaFoldDB" id="A0A2J6PKE0"/>
<accession>A0A2J6PKE0</accession>
<reference evidence="1 2" key="1">
    <citation type="submission" date="2016-05" db="EMBL/GenBank/DDBJ databases">
        <title>A degradative enzymes factory behind the ericoid mycorrhizal symbiosis.</title>
        <authorList>
            <consortium name="DOE Joint Genome Institute"/>
            <person name="Martino E."/>
            <person name="Morin E."/>
            <person name="Grelet G."/>
            <person name="Kuo A."/>
            <person name="Kohler A."/>
            <person name="Daghino S."/>
            <person name="Barry K."/>
            <person name="Choi C."/>
            <person name="Cichocki N."/>
            <person name="Clum A."/>
            <person name="Copeland A."/>
            <person name="Hainaut M."/>
            <person name="Haridas S."/>
            <person name="Labutti K."/>
            <person name="Lindquist E."/>
            <person name="Lipzen A."/>
            <person name="Khouja H.-R."/>
            <person name="Murat C."/>
            <person name="Ohm R."/>
            <person name="Olson A."/>
            <person name="Spatafora J."/>
            <person name="Veneault-Fourrey C."/>
            <person name="Henrissat B."/>
            <person name="Grigoriev I."/>
            <person name="Martin F."/>
            <person name="Perotto S."/>
        </authorList>
    </citation>
    <scope>NUCLEOTIDE SEQUENCE [LARGE SCALE GENOMIC DNA]</scope>
    <source>
        <strain evidence="1 2">UAMH 7357</strain>
    </source>
</reference>
<organism evidence="1 2">
    <name type="scientific">Hyaloscypha hepaticicola</name>
    <dbReference type="NCBI Taxonomy" id="2082293"/>
    <lineage>
        <taxon>Eukaryota</taxon>
        <taxon>Fungi</taxon>
        <taxon>Dikarya</taxon>
        <taxon>Ascomycota</taxon>
        <taxon>Pezizomycotina</taxon>
        <taxon>Leotiomycetes</taxon>
        <taxon>Helotiales</taxon>
        <taxon>Hyaloscyphaceae</taxon>
        <taxon>Hyaloscypha</taxon>
    </lineage>
</organism>
<sequence length="158" mass="17870">MLYRSFLYMDEHAIRLTRDIHDHPVRIPWIDERATLTAFYSTIRVEAAEIFCAGSNGFSELQSGLDTLKVPEGSYIFQAIALIQFDSRPSRESTELGDLLRFAVPNVEWLERFRATCSPPGTVLHLMTRHNGTGLCGFPISTIPFFNGSYRKVPDLAS</sequence>
<protein>
    <submittedName>
        <fullName evidence="1">Uncharacterized protein</fullName>
    </submittedName>
</protein>
<gene>
    <name evidence="1" type="ORF">NA56DRAFT_710818</name>
</gene>
<dbReference type="EMBL" id="KZ613521">
    <property type="protein sequence ID" value="PMD14512.1"/>
    <property type="molecule type" value="Genomic_DNA"/>
</dbReference>
<evidence type="ECO:0000313" key="2">
    <source>
        <dbReference type="Proteomes" id="UP000235672"/>
    </source>
</evidence>
<keyword evidence="2" id="KW-1185">Reference proteome</keyword>
<proteinExistence type="predicted"/>
<name>A0A2J6PKE0_9HELO</name>
<evidence type="ECO:0000313" key="1">
    <source>
        <dbReference type="EMBL" id="PMD14512.1"/>
    </source>
</evidence>
<dbReference type="Proteomes" id="UP000235672">
    <property type="component" value="Unassembled WGS sequence"/>
</dbReference>